<evidence type="ECO:0000256" key="4">
    <source>
        <dbReference type="ARBA" id="ARBA00022729"/>
    </source>
</evidence>
<accession>A0A8B6X510</accession>
<evidence type="ECO:0000259" key="7">
    <source>
        <dbReference type="Pfam" id="PF16822"/>
    </source>
</evidence>
<keyword evidence="8" id="KW-1185">Reference proteome</keyword>
<evidence type="ECO:0000256" key="1">
    <source>
        <dbReference type="ARBA" id="ARBA00004418"/>
    </source>
</evidence>
<name>A0A8B6X510_9BURK</name>
<evidence type="ECO:0000313" key="9">
    <source>
        <dbReference type="RefSeq" id="WP_028312044.1"/>
    </source>
</evidence>
<keyword evidence="3" id="KW-0808">Transferase</keyword>
<keyword evidence="5" id="KW-0574">Periplasm</keyword>
<dbReference type="Pfam" id="PF16822">
    <property type="entry name" value="ALGX"/>
    <property type="match status" value="1"/>
</dbReference>
<evidence type="ECO:0000313" key="8">
    <source>
        <dbReference type="Proteomes" id="UP000675920"/>
    </source>
</evidence>
<protein>
    <submittedName>
        <fullName evidence="9">Alginate O-acetyltransferase AlgX-related protein</fullName>
    </submittedName>
</protein>
<dbReference type="GO" id="GO:0042121">
    <property type="term" value="P:alginic acid biosynthetic process"/>
    <property type="evidence" value="ECO:0007669"/>
    <property type="project" value="UniProtKB-UniPathway"/>
</dbReference>
<dbReference type="AlphaFoldDB" id="A0A8B6X510"/>
<comment type="pathway">
    <text evidence="2">Glycan biosynthesis; alginate biosynthesis.</text>
</comment>
<feature type="domain" description="AlgX/AlgJ SGNH hydrolase-like" evidence="7">
    <location>
        <begin position="281"/>
        <end position="352"/>
    </location>
</feature>
<dbReference type="GO" id="GO:0016740">
    <property type="term" value="F:transferase activity"/>
    <property type="evidence" value="ECO:0007669"/>
    <property type="project" value="UniProtKB-KW"/>
</dbReference>
<dbReference type="InterPro" id="IPR031811">
    <property type="entry name" value="ALGX/ALGJ_SGNH-like"/>
</dbReference>
<evidence type="ECO:0000256" key="3">
    <source>
        <dbReference type="ARBA" id="ARBA00022679"/>
    </source>
</evidence>
<evidence type="ECO:0000256" key="6">
    <source>
        <dbReference type="ARBA" id="ARBA00022841"/>
    </source>
</evidence>
<dbReference type="RefSeq" id="WP_028312044.1">
    <property type="nucleotide sequence ID" value="NZ_AXWS01000014.1"/>
</dbReference>
<dbReference type="UniPathway" id="UPA00286"/>
<keyword evidence="4" id="KW-0732">Signal</keyword>
<dbReference type="Gene3D" id="3.40.50.1110">
    <property type="entry name" value="SGNH hydrolase"/>
    <property type="match status" value="1"/>
</dbReference>
<dbReference type="InterPro" id="IPR036514">
    <property type="entry name" value="SGNH_hydro_sf"/>
</dbReference>
<dbReference type="SUPFAM" id="SSF52266">
    <property type="entry name" value="SGNH hydrolase"/>
    <property type="match status" value="1"/>
</dbReference>
<proteinExistence type="predicted"/>
<keyword evidence="6" id="KW-0016">Alginate biosynthesis</keyword>
<reference evidence="9" key="2">
    <citation type="submission" date="2025-08" db="UniProtKB">
        <authorList>
            <consortium name="RefSeq"/>
        </authorList>
    </citation>
    <scope>IDENTIFICATION</scope>
</reference>
<sequence>MPSLIKNAIAIGVGIAAALLCGEIVLSAMPVNRAAWGALASNEWRGPRLEPNTTTYSTDWDMSEANRPTINKLGFHSTLEYTDGAPMIALLGDSYIQAMMIPDSQTIDGLLNARRADNTQIYNLGSSGAQLPTYTGQAAEAKRRYSPQGAVVLISRNDIYESMLPVTGFYNYRREGDDWLPPQYLPPDSRRSVTKQVAMHSSLLNYFRGNLKFGQTPVFKGGRPGDGADAPVTGAYAPMTSAECRPIYEHFLETFPGAAGLPPERVVLVFDGQRSLLYPTGKPSPAADTACLPEFAAAARAAGFGVVDLEPVFRAEYASAPRRFDYWPRDVHWNAEGHRIVAREIERELRDRGIWH</sequence>
<dbReference type="GO" id="GO:0042597">
    <property type="term" value="C:periplasmic space"/>
    <property type="evidence" value="ECO:0007669"/>
    <property type="project" value="UniProtKB-SubCell"/>
</dbReference>
<evidence type="ECO:0000256" key="2">
    <source>
        <dbReference type="ARBA" id="ARBA00005182"/>
    </source>
</evidence>
<dbReference type="Proteomes" id="UP000675920">
    <property type="component" value="Unplaced"/>
</dbReference>
<reference evidence="9" key="1">
    <citation type="journal article" date="2013" name="J. Biol. Chem.">
        <title>Structural and functional characterization of Pseudomonas aeruginosa AlgX: role of AlgX in alginate acetylation.</title>
        <authorList>
            <person name="Riley L.M."/>
            <person name="Weadge J.T."/>
            <person name="Baker P."/>
            <person name="Robinson H."/>
            <person name="Codee J.D."/>
            <person name="Tipton P.A."/>
            <person name="Ohman D.E."/>
            <person name="Howell P.L."/>
        </authorList>
    </citation>
    <scope>NUCLEOTIDE SEQUENCE</scope>
</reference>
<dbReference type="OrthoDB" id="8702087at2"/>
<comment type="subcellular location">
    <subcellularLocation>
        <location evidence="1">Periplasm</location>
    </subcellularLocation>
</comment>
<evidence type="ECO:0000256" key="5">
    <source>
        <dbReference type="ARBA" id="ARBA00022764"/>
    </source>
</evidence>
<dbReference type="GO" id="GO:0016788">
    <property type="term" value="F:hydrolase activity, acting on ester bonds"/>
    <property type="evidence" value="ECO:0007669"/>
    <property type="project" value="UniProtKB-ARBA"/>
</dbReference>
<organism evidence="8 9">
    <name type="scientific">Derxia gummosa DSM 723</name>
    <dbReference type="NCBI Taxonomy" id="1121388"/>
    <lineage>
        <taxon>Bacteria</taxon>
        <taxon>Pseudomonadati</taxon>
        <taxon>Pseudomonadota</taxon>
        <taxon>Betaproteobacteria</taxon>
        <taxon>Burkholderiales</taxon>
        <taxon>Alcaligenaceae</taxon>
        <taxon>Derxia</taxon>
    </lineage>
</organism>